<evidence type="ECO:0000256" key="7">
    <source>
        <dbReference type="ARBA" id="ARBA00023015"/>
    </source>
</evidence>
<dbReference type="PROSITE" id="PS50089">
    <property type="entry name" value="ZF_RING_2"/>
    <property type="match status" value="1"/>
</dbReference>
<evidence type="ECO:0000256" key="1">
    <source>
        <dbReference type="ARBA" id="ARBA00000900"/>
    </source>
</evidence>
<evidence type="ECO:0000256" key="2">
    <source>
        <dbReference type="ARBA" id="ARBA00012483"/>
    </source>
</evidence>
<evidence type="ECO:0000313" key="13">
    <source>
        <dbReference type="RefSeq" id="XP_065674239.1"/>
    </source>
</evidence>
<keyword evidence="12" id="KW-1185">Reference proteome</keyword>
<dbReference type="Pfam" id="PF13923">
    <property type="entry name" value="zf-C3HC4_2"/>
    <property type="match status" value="1"/>
</dbReference>
<dbReference type="Gene3D" id="3.30.40.10">
    <property type="entry name" value="Zinc/RING finger domain, C3HC4 (zinc finger)"/>
    <property type="match status" value="1"/>
</dbReference>
<gene>
    <name evidence="13" type="primary">LOC100207129</name>
</gene>
<feature type="compositionally biased region" description="Basic residues" evidence="10">
    <location>
        <begin position="1056"/>
        <end position="1076"/>
    </location>
</feature>
<keyword evidence="8" id="KW-0804">Transcription</keyword>
<feature type="compositionally biased region" description="Basic and acidic residues" evidence="10">
    <location>
        <begin position="1043"/>
        <end position="1055"/>
    </location>
</feature>
<dbReference type="SUPFAM" id="SSF57850">
    <property type="entry name" value="RING/U-box"/>
    <property type="match status" value="1"/>
</dbReference>
<dbReference type="GeneID" id="100207129"/>
<dbReference type="SMART" id="SM00184">
    <property type="entry name" value="RING"/>
    <property type="match status" value="1"/>
</dbReference>
<dbReference type="InterPro" id="IPR058745">
    <property type="entry name" value="PWI_Topors"/>
</dbReference>
<feature type="region of interest" description="Disordered" evidence="10">
    <location>
        <begin position="1033"/>
        <end position="1088"/>
    </location>
</feature>
<dbReference type="Proteomes" id="UP001652625">
    <property type="component" value="Chromosome 14"/>
</dbReference>
<feature type="region of interest" description="Disordered" evidence="10">
    <location>
        <begin position="869"/>
        <end position="995"/>
    </location>
</feature>
<feature type="region of interest" description="Disordered" evidence="10">
    <location>
        <begin position="769"/>
        <end position="844"/>
    </location>
</feature>
<keyword evidence="3" id="KW-0808">Transferase</keyword>
<feature type="compositionally biased region" description="Low complexity" evidence="10">
    <location>
        <begin position="437"/>
        <end position="449"/>
    </location>
</feature>
<dbReference type="RefSeq" id="XP_065674239.1">
    <property type="nucleotide sequence ID" value="XM_065818167.1"/>
</dbReference>
<dbReference type="InterPro" id="IPR001841">
    <property type="entry name" value="Znf_RING"/>
</dbReference>
<feature type="compositionally biased region" description="Basic residues" evidence="10">
    <location>
        <begin position="822"/>
        <end position="838"/>
    </location>
</feature>
<dbReference type="PROSITE" id="PS00518">
    <property type="entry name" value="ZF_RING_1"/>
    <property type="match status" value="1"/>
</dbReference>
<dbReference type="PANTHER" id="PTHR46077">
    <property type="entry name" value="E3 UBIQUITIN-PROTEIN LIGASE TOPORS"/>
    <property type="match status" value="1"/>
</dbReference>
<dbReference type="PANTHER" id="PTHR46077:SF1">
    <property type="entry name" value="TOP1 BINDING ARGININE_SERINE RICH PROTEIN, E3 UBIQUITIN LIGASE"/>
    <property type="match status" value="1"/>
</dbReference>
<evidence type="ECO:0000256" key="8">
    <source>
        <dbReference type="ARBA" id="ARBA00023163"/>
    </source>
</evidence>
<feature type="region of interest" description="Disordered" evidence="10">
    <location>
        <begin position="437"/>
        <end position="483"/>
    </location>
</feature>
<evidence type="ECO:0000256" key="5">
    <source>
        <dbReference type="ARBA" id="ARBA00022771"/>
    </source>
</evidence>
<keyword evidence="5 9" id="KW-0863">Zinc-finger</keyword>
<dbReference type="Pfam" id="PF26084">
    <property type="entry name" value="PWI_Topors"/>
    <property type="match status" value="1"/>
</dbReference>
<comment type="catalytic activity">
    <reaction evidence="1">
        <text>S-ubiquitinyl-[E2 ubiquitin-conjugating enzyme]-L-cysteine + [acceptor protein]-L-lysine = [E2 ubiquitin-conjugating enzyme]-L-cysteine + N(6)-ubiquitinyl-[acceptor protein]-L-lysine.</text>
        <dbReference type="EC" id="2.3.2.27"/>
    </reaction>
</comment>
<name>A0ABM4DIC3_HYDVU</name>
<feature type="compositionally biased region" description="Basic residues" evidence="10">
    <location>
        <begin position="976"/>
        <end position="993"/>
    </location>
</feature>
<reference evidence="13" key="1">
    <citation type="submission" date="2025-08" db="UniProtKB">
        <authorList>
            <consortium name="RefSeq"/>
        </authorList>
    </citation>
    <scope>IDENTIFICATION</scope>
</reference>
<evidence type="ECO:0000259" key="11">
    <source>
        <dbReference type="PROSITE" id="PS50089"/>
    </source>
</evidence>
<feature type="compositionally biased region" description="Basic and acidic residues" evidence="10">
    <location>
        <begin position="802"/>
        <end position="821"/>
    </location>
</feature>
<feature type="compositionally biased region" description="Polar residues" evidence="10">
    <location>
        <begin position="769"/>
        <end position="783"/>
    </location>
</feature>
<evidence type="ECO:0000313" key="12">
    <source>
        <dbReference type="Proteomes" id="UP001652625"/>
    </source>
</evidence>
<feature type="compositionally biased region" description="Basic residues" evidence="10">
    <location>
        <begin position="913"/>
        <end position="932"/>
    </location>
</feature>
<organism evidence="12 13">
    <name type="scientific">Hydra vulgaris</name>
    <name type="common">Hydra</name>
    <name type="synonym">Hydra attenuata</name>
    <dbReference type="NCBI Taxonomy" id="6087"/>
    <lineage>
        <taxon>Eukaryota</taxon>
        <taxon>Metazoa</taxon>
        <taxon>Cnidaria</taxon>
        <taxon>Hydrozoa</taxon>
        <taxon>Hydroidolina</taxon>
        <taxon>Anthoathecata</taxon>
        <taxon>Aplanulata</taxon>
        <taxon>Hydridae</taxon>
        <taxon>Hydra</taxon>
    </lineage>
</organism>
<keyword evidence="6" id="KW-0862">Zinc</keyword>
<proteinExistence type="predicted"/>
<dbReference type="EC" id="2.3.2.27" evidence="2"/>
<feature type="domain" description="RING-type" evidence="11">
    <location>
        <begin position="488"/>
        <end position="527"/>
    </location>
</feature>
<keyword evidence="4" id="KW-0479">Metal-binding</keyword>
<evidence type="ECO:0000256" key="6">
    <source>
        <dbReference type="ARBA" id="ARBA00022833"/>
    </source>
</evidence>
<sequence>MTSNFLNSDEEAVLRLRIDALKSASRKAFHRIEQNINCEMENESENELREMALKSISKDSSKTRAKKTHASNIEAKEPIKHNNDDLKLRQVALKSLLQKRLVKTEDLLKKANNKVMQQNFQNKDESITPTKPTKITNLKSKKIEDHKSAIKTTNPKSSTKIIKIVKTRDKAVDKSLTQSIQNTAECIVKQSKIESSQNRDDSMRDSIVSELHSISKILVSQNEDDQISLCVSDNDDKELGLSDNDDKVSCVSDHEAELLKNNTDLCKIKMTITDSKSNLDDFQSLENSNDLFQLPVDCTPLLSVVEHSFGSIDNNDIDFHNNNTTSKNNFPEDSKLCSEQSEISENRESRCISDLNSKGCDDISAEDKDLNMWEKHAIDSNKTSSLVSNFCLDINEPGPSGYKKSNNVVYDSDAEHSIIEITPPAKKTHLVIELSSDSDSSLGDKTSSLGNKALNKNKRRSKQKVIQEELSRQTAKSPGREDMKDSICSVCLGPFENRSFLLECFHSFCHICIIQWSELSRTCPLCKTKYKSLIHSVNSDLEYQQYTFPEESKLSDQVQTQRVQNDGRRFRYQTTLVDSHAWARRRAERERVENALSQGREQRKMSRRLKWSATKDRRKAVYRLHMHVKEVKQRGRPKLRDISCEFFKENPALKHRLVPWLLRDLNVLLGDNDENIRFVMSLILNLISNISMECEEFKKQLEPFLFKETDHFIAELISFARSPYDIKGYDDNVVYDVSIQNPVHVIEDSLQERLLNDIFDGNDDDDSRNIVTSIDVGSNSTDSPIVENIDTSPEVEVSPEVECSKEEVEEKLEEHDTDISRNKKKKKKKKRRKHKKRSKENITESVSCVDNCDIDTGRVIDGHEEAVNDFGDRDISSGHENTNNVRDREVNDIRESVIDDGEIKEHLDDQNQKHKKHKKKHSKHKHKKRHRKHLDEDELLETRTPKRKRLDNEGSESLTHIHKRKKKDDHHSSHDSKHRKKKNSDRHSRKRKHRDDCDIGSEICLDLGNSNIIPCPDETLINEDILICDESTKTHSKKKKTEHKLERTHKTERKSDRTHKKKAKKHKSKKKGKRNHSNNLNSNSHHELTHVIDLRETEKKIESLFASISKRYNLPLMISSEEKNCDKTMLENETSKNTGVETIDKNAREVRDFIHNLNPQNHAYESRVDIVRELLRVEKALIKKKDRKERCPKTKIKQVAADSTVYDLPETLTYEPKKQFQNDKTYIALMSELQEIEGRLSSCRSSFLKNNEKIA</sequence>
<evidence type="ECO:0000256" key="10">
    <source>
        <dbReference type="SAM" id="MobiDB-lite"/>
    </source>
</evidence>
<evidence type="ECO:0000256" key="3">
    <source>
        <dbReference type="ARBA" id="ARBA00022679"/>
    </source>
</evidence>
<accession>A0ABM4DIC3</accession>
<dbReference type="InterPro" id="IPR017907">
    <property type="entry name" value="Znf_RING_CS"/>
</dbReference>
<evidence type="ECO:0000256" key="4">
    <source>
        <dbReference type="ARBA" id="ARBA00022723"/>
    </source>
</evidence>
<protein>
    <recommendedName>
        <fullName evidence="2">RING-type E3 ubiquitin transferase</fullName>
        <ecNumber evidence="2">2.3.2.27</ecNumber>
    </recommendedName>
</protein>
<dbReference type="InterPro" id="IPR013083">
    <property type="entry name" value="Znf_RING/FYVE/PHD"/>
</dbReference>
<keyword evidence="7" id="KW-0805">Transcription regulation</keyword>
<evidence type="ECO:0000256" key="9">
    <source>
        <dbReference type="PROSITE-ProRule" id="PRU00175"/>
    </source>
</evidence>
<feature type="compositionally biased region" description="Basic and acidic residues" evidence="10">
    <location>
        <begin position="885"/>
        <end position="912"/>
    </location>
</feature>